<evidence type="ECO:0000256" key="4">
    <source>
        <dbReference type="ARBA" id="ARBA00022927"/>
    </source>
</evidence>
<organism evidence="5 6">
    <name type="scientific">Arabidopsis thaliana</name>
    <name type="common">Mouse-ear cress</name>
    <dbReference type="NCBI Taxonomy" id="3702"/>
    <lineage>
        <taxon>Eukaryota</taxon>
        <taxon>Viridiplantae</taxon>
        <taxon>Streptophyta</taxon>
        <taxon>Embryophyta</taxon>
        <taxon>Tracheophyta</taxon>
        <taxon>Spermatophyta</taxon>
        <taxon>Magnoliopsida</taxon>
        <taxon>eudicotyledons</taxon>
        <taxon>Gunneridae</taxon>
        <taxon>Pentapetalae</taxon>
        <taxon>rosids</taxon>
        <taxon>malvids</taxon>
        <taxon>Brassicales</taxon>
        <taxon>Brassicaceae</taxon>
        <taxon>Camelineae</taxon>
        <taxon>Arabidopsis</taxon>
    </lineage>
</organism>
<dbReference type="EMBL" id="LUHQ01000005">
    <property type="protein sequence ID" value="OAO91832.1"/>
    <property type="molecule type" value="Genomic_DNA"/>
</dbReference>
<dbReference type="Pfam" id="PF00514">
    <property type="entry name" value="Arm"/>
    <property type="match status" value="1"/>
</dbReference>
<evidence type="ECO:0000313" key="5">
    <source>
        <dbReference type="EMBL" id="OAO91832.1"/>
    </source>
</evidence>
<evidence type="ECO:0000313" key="6">
    <source>
        <dbReference type="Proteomes" id="UP000078284"/>
    </source>
</evidence>
<name>A0A178UFF4_ARATH</name>
<dbReference type="InterPro" id="IPR032413">
    <property type="entry name" value="Arm_3"/>
</dbReference>
<comment type="similarity">
    <text evidence="1">Belongs to the importin alpha family.</text>
</comment>
<dbReference type="GO" id="GO:0015031">
    <property type="term" value="P:protein transport"/>
    <property type="evidence" value="ECO:0007669"/>
    <property type="project" value="UniProtKB-KW"/>
</dbReference>
<protein>
    <submittedName>
        <fullName evidence="5">Uncharacterized protein</fullName>
    </submittedName>
</protein>
<keyword evidence="4" id="KW-0653">Protein transport</keyword>
<comment type="caution">
    <text evidence="5">The sequence shown here is derived from an EMBL/GenBank/DDBJ whole genome shotgun (WGS) entry which is preliminary data.</text>
</comment>
<dbReference type="InterPro" id="IPR011989">
    <property type="entry name" value="ARM-like"/>
</dbReference>
<dbReference type="PANTHER" id="PTHR23316">
    <property type="entry name" value="IMPORTIN ALPHA"/>
    <property type="match status" value="1"/>
</dbReference>
<dbReference type="Gene3D" id="1.25.10.10">
    <property type="entry name" value="Leucine-rich Repeat Variant"/>
    <property type="match status" value="1"/>
</dbReference>
<reference evidence="6" key="1">
    <citation type="journal article" date="2016" name="Proc. Natl. Acad. Sci. U.S.A.">
        <title>Chromosome-level assembly of Arabidopsis thaliana Ler reveals the extent of translocation and inversion polymorphisms.</title>
        <authorList>
            <person name="Zapata L."/>
            <person name="Ding J."/>
            <person name="Willing E.M."/>
            <person name="Hartwig B."/>
            <person name="Bezdan D."/>
            <person name="Jiao W.B."/>
            <person name="Patel V."/>
            <person name="Velikkakam James G."/>
            <person name="Koornneef M."/>
            <person name="Ossowski S."/>
            <person name="Schneeberger K."/>
        </authorList>
    </citation>
    <scope>NUCLEOTIDE SEQUENCE [LARGE SCALE GENOMIC DNA]</scope>
    <source>
        <strain evidence="6">cv. Landsberg erecta</strain>
    </source>
</reference>
<sequence>MGNFKCHRGYLVEQGCTKLLCDLLVCPDVMIISVCLDGLENILKAGEAANNTGDVNCYRQLIEDAKGVKKIGNLQEHESVEIYKKALKILETYWRVEDVEIWL</sequence>
<dbReference type="AlphaFoldDB" id="A0A178UFF4"/>
<accession>A0A178UFF4</accession>
<dbReference type="InterPro" id="IPR000225">
    <property type="entry name" value="Armadillo"/>
</dbReference>
<evidence type="ECO:0000256" key="3">
    <source>
        <dbReference type="ARBA" id="ARBA00022737"/>
    </source>
</evidence>
<evidence type="ECO:0000256" key="1">
    <source>
        <dbReference type="ARBA" id="ARBA00010394"/>
    </source>
</evidence>
<keyword evidence="3" id="KW-0677">Repeat</keyword>
<dbReference type="SUPFAM" id="SSF48371">
    <property type="entry name" value="ARM repeat"/>
    <property type="match status" value="1"/>
</dbReference>
<evidence type="ECO:0000256" key="2">
    <source>
        <dbReference type="ARBA" id="ARBA00022448"/>
    </source>
</evidence>
<gene>
    <name evidence="5" type="ordered locus">AXX17_At5g48040</name>
</gene>
<dbReference type="Pfam" id="PF16186">
    <property type="entry name" value="Arm_3"/>
    <property type="match status" value="1"/>
</dbReference>
<dbReference type="InterPro" id="IPR016024">
    <property type="entry name" value="ARM-type_fold"/>
</dbReference>
<dbReference type="Proteomes" id="UP000078284">
    <property type="component" value="Chromosome 5"/>
</dbReference>
<keyword evidence="2" id="KW-0813">Transport</keyword>
<proteinExistence type="inferred from homology"/>